<feature type="transmembrane region" description="Helical" evidence="1">
    <location>
        <begin position="136"/>
        <end position="155"/>
    </location>
</feature>
<feature type="transmembrane region" description="Helical" evidence="1">
    <location>
        <begin position="355"/>
        <end position="381"/>
    </location>
</feature>
<gene>
    <name evidence="3" type="ORF">MANES_S063300</name>
</gene>
<evidence type="ECO:0000259" key="2">
    <source>
        <dbReference type="Pfam" id="PF13968"/>
    </source>
</evidence>
<sequence>MLATVVGSLIFINHRGLVEIFPQRIRNLWNEWELRGAVIVSLAMQIVLILLGNRRKYIARDWLAIVVWLVYLSVDWIVNVSLGVLSNMESTDNNGLLDPKYVIMSFWAPFLLLHLGGPDTITAYSMEDNELWMRQLLGLSVKFGGAFYVLIRSWMGSPVNYLALPMFIVAIIKCGERTWALRYASSDQFRKSMLPRPDPGHSYDKFMDVYTSSRAEGYNVSLEPVIDEASIVLGQSRKVVANSIVPDAAILQEAACFFGTFKRLFANLILSYQDLESSRSYFHGEHMTWEKAFKVIEIEVGFMYDLLYTKTIVIHTYLSSFLRSISLSSTIFVLVAFFIIDKPSYSRVDKSITCLLLFGAIALQVYEIIVLLSSDLTLLWLSKHKNPLVDRIYKPICCLQSLLQSFYITPDANKRWSNSMAKFNLIRICLDDKPIKFSGILKFLCIYELLEKQQFKALDNVSADLKRLVFEQILVKSRNELDISLSRQLCAQRGDQILREMDCFDKIGWSVETEFDQSILLWHIATDLCFYIDLNKKSNVIETPLCKESKSLSEYMLYLLVMCPFMLPNGIGQIRFQDTCAEATQFLQEKKHISDENKACTALLQVNTDIPPSQVKGDRSKTVLFDACRLAKSLQALETEEQWTSEKKWEMINHVWIEMLSFAANQCGSINHAKQLTGGGELLTHVWLLMAHLGITEQFQISKGNARVKLILR</sequence>
<feature type="transmembrane region" description="Helical" evidence="1">
    <location>
        <begin position="63"/>
        <end position="86"/>
    </location>
</feature>
<dbReference type="STRING" id="3983.A0A199UAL1"/>
<dbReference type="InterPro" id="IPR007658">
    <property type="entry name" value="DUF594"/>
</dbReference>
<dbReference type="EMBL" id="KV450691">
    <property type="protein sequence ID" value="OAY21712.1"/>
    <property type="molecule type" value="Genomic_DNA"/>
</dbReference>
<dbReference type="AlphaFoldDB" id="A0A199UAL1"/>
<keyword evidence="1" id="KW-0812">Transmembrane</keyword>
<dbReference type="Pfam" id="PF13968">
    <property type="entry name" value="DUF4220"/>
    <property type="match status" value="1"/>
</dbReference>
<feature type="transmembrane region" description="Helical" evidence="1">
    <location>
        <begin position="320"/>
        <end position="340"/>
    </location>
</feature>
<dbReference type="OrthoDB" id="1689146at2759"/>
<keyword evidence="1" id="KW-1133">Transmembrane helix</keyword>
<dbReference type="Pfam" id="PF04578">
    <property type="entry name" value="DUF594"/>
    <property type="match status" value="1"/>
</dbReference>
<evidence type="ECO:0000256" key="1">
    <source>
        <dbReference type="SAM" id="Phobius"/>
    </source>
</evidence>
<feature type="transmembrane region" description="Helical" evidence="1">
    <location>
        <begin position="34"/>
        <end position="51"/>
    </location>
</feature>
<feature type="domain" description="DUF4220" evidence="2">
    <location>
        <begin position="68"/>
        <end position="427"/>
    </location>
</feature>
<dbReference type="EMBL" id="KV450691">
    <property type="protein sequence ID" value="OAY21714.1"/>
    <property type="molecule type" value="Genomic_DNA"/>
</dbReference>
<dbReference type="EMBL" id="KV450691">
    <property type="protein sequence ID" value="OAY21713.1"/>
    <property type="molecule type" value="Genomic_DNA"/>
</dbReference>
<proteinExistence type="predicted"/>
<accession>A0A199UAL1</accession>
<organism evidence="3">
    <name type="scientific">Manihot esculenta</name>
    <name type="common">Cassava</name>
    <name type="synonym">Jatropha manihot</name>
    <dbReference type="NCBI Taxonomy" id="3983"/>
    <lineage>
        <taxon>Eukaryota</taxon>
        <taxon>Viridiplantae</taxon>
        <taxon>Streptophyta</taxon>
        <taxon>Embryophyta</taxon>
        <taxon>Tracheophyta</taxon>
        <taxon>Spermatophyta</taxon>
        <taxon>Magnoliopsida</taxon>
        <taxon>eudicotyledons</taxon>
        <taxon>Gunneridae</taxon>
        <taxon>Pentapetalae</taxon>
        <taxon>rosids</taxon>
        <taxon>fabids</taxon>
        <taxon>Malpighiales</taxon>
        <taxon>Euphorbiaceae</taxon>
        <taxon>Crotonoideae</taxon>
        <taxon>Manihoteae</taxon>
        <taxon>Manihot</taxon>
    </lineage>
</organism>
<feature type="transmembrane region" description="Helical" evidence="1">
    <location>
        <begin position="161"/>
        <end position="181"/>
    </location>
</feature>
<evidence type="ECO:0000313" key="3">
    <source>
        <dbReference type="EMBL" id="OAY21714.1"/>
    </source>
</evidence>
<dbReference type="InterPro" id="IPR025315">
    <property type="entry name" value="DUF4220"/>
</dbReference>
<protein>
    <recommendedName>
        <fullName evidence="2">DUF4220 domain-containing protein</fullName>
    </recommendedName>
</protein>
<keyword evidence="1" id="KW-0472">Membrane</keyword>
<dbReference type="PANTHER" id="PTHR31325">
    <property type="entry name" value="OS01G0798800 PROTEIN-RELATED"/>
    <property type="match status" value="1"/>
</dbReference>
<feature type="transmembrane region" description="Helical" evidence="1">
    <location>
        <begin position="106"/>
        <end position="124"/>
    </location>
</feature>
<name>A0A199UAL1_MANES</name>
<reference evidence="3" key="1">
    <citation type="submission" date="2016-02" db="EMBL/GenBank/DDBJ databases">
        <title>WGS assembly of Manihot esculenta.</title>
        <authorList>
            <person name="Bredeson J.V."/>
            <person name="Prochnik S.E."/>
            <person name="Lyons J.B."/>
            <person name="Schmutz J."/>
            <person name="Grimwood J."/>
            <person name="Vrebalov J."/>
            <person name="Bart R.S."/>
            <person name="Amuge T."/>
            <person name="Ferguson M.E."/>
            <person name="Green R."/>
            <person name="Putnam N."/>
            <person name="Stites J."/>
            <person name="Rounsley S."/>
            <person name="Rokhsar D.S."/>
        </authorList>
    </citation>
    <scope>NUCLEOTIDE SEQUENCE [LARGE SCALE GENOMIC DNA]</scope>
    <source>
        <tissue evidence="3">Leaf</tissue>
    </source>
</reference>
<dbReference type="Gramene" id="Manes.11G122824.1.v8.1">
    <property type="protein sequence ID" value="Manes.11G122824.1.v8.1.CDS"/>
    <property type="gene ID" value="Manes.11G122824.v8.1"/>
</dbReference>